<dbReference type="SUPFAM" id="SSF56112">
    <property type="entry name" value="Protein kinase-like (PK-like)"/>
    <property type="match status" value="1"/>
</dbReference>
<evidence type="ECO:0000256" key="13">
    <source>
        <dbReference type="ARBA" id="ARBA00047899"/>
    </source>
</evidence>
<dbReference type="Pfam" id="PF13947">
    <property type="entry name" value="GUB_WAK_bind"/>
    <property type="match status" value="1"/>
</dbReference>
<keyword evidence="11 17" id="KW-0472">Membrane</keyword>
<evidence type="ECO:0000256" key="5">
    <source>
        <dbReference type="ARBA" id="ARBA00022692"/>
    </source>
</evidence>
<keyword evidence="5 17" id="KW-0812">Transmembrane</keyword>
<dbReference type="PROSITE" id="PS50011">
    <property type="entry name" value="PROTEIN_KINASE_DOM"/>
    <property type="match status" value="1"/>
</dbReference>
<dbReference type="InterPro" id="IPR000719">
    <property type="entry name" value="Prot_kinase_dom"/>
</dbReference>
<comment type="subcellular location">
    <subcellularLocation>
        <location evidence="1">Membrane</location>
        <topology evidence="1">Single-pass membrane protein</topology>
    </subcellularLocation>
</comment>
<keyword evidence="3" id="KW-0723">Serine/threonine-protein kinase</keyword>
<gene>
    <name evidence="20" type="ORF">QN277_001035</name>
</gene>
<dbReference type="FunFam" id="3.30.200.20:FF:000162">
    <property type="entry name" value="Adenine nucleotide alpha hydrolase-like domain kinase"/>
    <property type="match status" value="1"/>
</dbReference>
<dbReference type="Gene3D" id="1.10.510.10">
    <property type="entry name" value="Transferase(Phosphotransferase) domain 1"/>
    <property type="match status" value="1"/>
</dbReference>
<proteinExistence type="predicted"/>
<dbReference type="InterPro" id="IPR032872">
    <property type="entry name" value="WAK_assoc_C"/>
</dbReference>
<keyword evidence="9 15" id="KW-0067">ATP-binding</keyword>
<evidence type="ECO:0000256" key="16">
    <source>
        <dbReference type="SAM" id="MobiDB-lite"/>
    </source>
</evidence>
<dbReference type="GO" id="GO:0004674">
    <property type="term" value="F:protein serine/threonine kinase activity"/>
    <property type="evidence" value="ECO:0007669"/>
    <property type="project" value="UniProtKB-KW"/>
</dbReference>
<evidence type="ECO:0000256" key="1">
    <source>
        <dbReference type="ARBA" id="ARBA00004167"/>
    </source>
</evidence>
<dbReference type="Gene3D" id="3.30.200.20">
    <property type="entry name" value="Phosphorylase Kinase, domain 1"/>
    <property type="match status" value="1"/>
</dbReference>
<evidence type="ECO:0000313" key="20">
    <source>
        <dbReference type="EMBL" id="KAK4284166.1"/>
    </source>
</evidence>
<feature type="binding site" evidence="15">
    <location>
        <position position="388"/>
    </location>
    <ligand>
        <name>ATP</name>
        <dbReference type="ChEBI" id="CHEBI:30616"/>
    </ligand>
</feature>
<dbReference type="PROSITE" id="PS00107">
    <property type="entry name" value="PROTEIN_KINASE_ATP"/>
    <property type="match status" value="1"/>
</dbReference>
<keyword evidence="4" id="KW-0808">Transferase</keyword>
<dbReference type="FunFam" id="1.10.510.10:FF:000161">
    <property type="entry name" value="Wall-associated receptor kinase-like 20"/>
    <property type="match status" value="1"/>
</dbReference>
<evidence type="ECO:0000256" key="3">
    <source>
        <dbReference type="ARBA" id="ARBA00022527"/>
    </source>
</evidence>
<evidence type="ECO:0000256" key="15">
    <source>
        <dbReference type="PROSITE-ProRule" id="PRU10141"/>
    </source>
</evidence>
<keyword evidence="21" id="KW-1185">Reference proteome</keyword>
<feature type="signal peptide" evidence="18">
    <location>
        <begin position="1"/>
        <end position="28"/>
    </location>
</feature>
<dbReference type="InterPro" id="IPR025287">
    <property type="entry name" value="WAK_GUB"/>
</dbReference>
<evidence type="ECO:0000256" key="18">
    <source>
        <dbReference type="SAM" id="SignalP"/>
    </source>
</evidence>
<evidence type="ECO:0000259" key="19">
    <source>
        <dbReference type="PROSITE" id="PS50011"/>
    </source>
</evidence>
<dbReference type="EC" id="2.7.11.1" evidence="2"/>
<evidence type="ECO:0000256" key="9">
    <source>
        <dbReference type="ARBA" id="ARBA00022840"/>
    </source>
</evidence>
<evidence type="ECO:0000256" key="11">
    <source>
        <dbReference type="ARBA" id="ARBA00023136"/>
    </source>
</evidence>
<dbReference type="GO" id="GO:0030247">
    <property type="term" value="F:polysaccharide binding"/>
    <property type="evidence" value="ECO:0007669"/>
    <property type="project" value="InterPro"/>
</dbReference>
<dbReference type="InterPro" id="IPR017441">
    <property type="entry name" value="Protein_kinase_ATP_BS"/>
</dbReference>
<protein>
    <recommendedName>
        <fullName evidence="2">non-specific serine/threonine protein kinase</fullName>
        <ecNumber evidence="2">2.7.11.1</ecNumber>
    </recommendedName>
</protein>
<evidence type="ECO:0000256" key="10">
    <source>
        <dbReference type="ARBA" id="ARBA00022989"/>
    </source>
</evidence>
<organism evidence="20 21">
    <name type="scientific">Acacia crassicarpa</name>
    <name type="common">northern wattle</name>
    <dbReference type="NCBI Taxonomy" id="499986"/>
    <lineage>
        <taxon>Eukaryota</taxon>
        <taxon>Viridiplantae</taxon>
        <taxon>Streptophyta</taxon>
        <taxon>Embryophyta</taxon>
        <taxon>Tracheophyta</taxon>
        <taxon>Spermatophyta</taxon>
        <taxon>Magnoliopsida</taxon>
        <taxon>eudicotyledons</taxon>
        <taxon>Gunneridae</taxon>
        <taxon>Pentapetalae</taxon>
        <taxon>rosids</taxon>
        <taxon>fabids</taxon>
        <taxon>Fabales</taxon>
        <taxon>Fabaceae</taxon>
        <taxon>Caesalpinioideae</taxon>
        <taxon>mimosoid clade</taxon>
        <taxon>Acacieae</taxon>
        <taxon>Acacia</taxon>
    </lineage>
</organism>
<keyword evidence="8" id="KW-0418">Kinase</keyword>
<dbReference type="Pfam" id="PF14380">
    <property type="entry name" value="WAK_assoc"/>
    <property type="match status" value="1"/>
</dbReference>
<comment type="catalytic activity">
    <reaction evidence="14">
        <text>L-seryl-[protein] + ATP = O-phospho-L-seryl-[protein] + ADP + H(+)</text>
        <dbReference type="Rhea" id="RHEA:17989"/>
        <dbReference type="Rhea" id="RHEA-COMP:9863"/>
        <dbReference type="Rhea" id="RHEA-COMP:11604"/>
        <dbReference type="ChEBI" id="CHEBI:15378"/>
        <dbReference type="ChEBI" id="CHEBI:29999"/>
        <dbReference type="ChEBI" id="CHEBI:30616"/>
        <dbReference type="ChEBI" id="CHEBI:83421"/>
        <dbReference type="ChEBI" id="CHEBI:456216"/>
        <dbReference type="EC" id="2.7.11.1"/>
    </reaction>
</comment>
<keyword evidence="7 15" id="KW-0547">Nucleotide-binding</keyword>
<feature type="transmembrane region" description="Helical" evidence="17">
    <location>
        <begin position="265"/>
        <end position="289"/>
    </location>
</feature>
<dbReference type="CDD" id="cd14066">
    <property type="entry name" value="STKc_IRAK"/>
    <property type="match status" value="1"/>
</dbReference>
<sequence length="686" mass="76793">MASLFTFAFLLSSIALSVLLQIPFYSRAYDYYEACSNLYDCGTIRNVGFPFWGKGRPQRCGYPELFLNCSGNSTFITIQGVRYLVLDAKPDKQVMKIVRFDYMDDLCPDQFINPILDPQVFEYEPELNYLTLAYGCSSGIPFVKVGQFFCSKDGLDDESGFALLDKNPVLSKLCNASIVVPIEVPLSPVDIVDLGKIQGAIRNGFEVKWITGTDECDKCRKSGGVCGYDWAARNNSCYYKHESSASSSVTGYYSEPHPLSEKSKIGLIAGVSAASAAIFFFLIGLWVFFTVRRRKRVAEQSQTKDLFLAPYSRGVTSSTTTSSQSVPSYVTSKPESLQHSFFYGVKVFTYAELEEATKNFDPSVELGDGGFGTVYYGILKDGRAVAVKRLYESNLKRVEQFRNEVEILARLKHKNLVELYGCTSRHSRELLLVYEYIANGTVSDHLHGDRSQSSLLPWRTRLNIAVETAEALAFLHESDVIHRDVKTNNILLDHNFCVKVADFGLSRLFPNDVTHVSTAPQGTPGYVDPEYFQCYKVTNKSDVYSFGVVLIELISSLEAVDITRHRHDINLANLAINRIQNHQVHELVDPLLGFERDDAVKKMTTAVAELAFRCLQQDGEMRPSMDEVLQILRGIQREGYGGHEEVEKKNNMVDEIMLLKDAPPLCSPDSVADNKWVSSSTTSTSS</sequence>
<keyword evidence="12" id="KW-0325">Glycoprotein</keyword>
<comment type="caution">
    <text evidence="20">The sequence shown here is derived from an EMBL/GenBank/DDBJ whole genome shotgun (WGS) entry which is preliminary data.</text>
</comment>
<evidence type="ECO:0000256" key="7">
    <source>
        <dbReference type="ARBA" id="ARBA00022741"/>
    </source>
</evidence>
<keyword evidence="10 17" id="KW-1133">Transmembrane helix</keyword>
<reference evidence="20" key="1">
    <citation type="submission" date="2023-10" db="EMBL/GenBank/DDBJ databases">
        <title>Chromosome-level genome of the transformable northern wattle, Acacia crassicarpa.</title>
        <authorList>
            <person name="Massaro I."/>
            <person name="Sinha N.R."/>
            <person name="Poethig S."/>
            <person name="Leichty A.R."/>
        </authorList>
    </citation>
    <scope>NUCLEOTIDE SEQUENCE</scope>
    <source>
        <strain evidence="20">Acra3RX</strain>
        <tissue evidence="20">Leaf</tissue>
    </source>
</reference>
<feature type="chain" id="PRO_5042052323" description="non-specific serine/threonine protein kinase" evidence="18">
    <location>
        <begin position="29"/>
        <end position="686"/>
    </location>
</feature>
<evidence type="ECO:0000256" key="12">
    <source>
        <dbReference type="ARBA" id="ARBA00023180"/>
    </source>
</evidence>
<dbReference type="InterPro" id="IPR001245">
    <property type="entry name" value="Ser-Thr/Tyr_kinase_cat_dom"/>
</dbReference>
<dbReference type="GO" id="GO:0005524">
    <property type="term" value="F:ATP binding"/>
    <property type="evidence" value="ECO:0007669"/>
    <property type="project" value="UniProtKB-UniRule"/>
</dbReference>
<evidence type="ECO:0000256" key="14">
    <source>
        <dbReference type="ARBA" id="ARBA00048679"/>
    </source>
</evidence>
<dbReference type="SMART" id="SM00220">
    <property type="entry name" value="S_TKc"/>
    <property type="match status" value="1"/>
</dbReference>
<dbReference type="PANTHER" id="PTHR46008:SF34">
    <property type="entry name" value="PROTEIN KINASE DOMAIN-CONTAINING PROTEIN"/>
    <property type="match status" value="1"/>
</dbReference>
<evidence type="ECO:0000313" key="21">
    <source>
        <dbReference type="Proteomes" id="UP001293593"/>
    </source>
</evidence>
<evidence type="ECO:0000256" key="4">
    <source>
        <dbReference type="ARBA" id="ARBA00022679"/>
    </source>
</evidence>
<feature type="domain" description="Protein kinase" evidence="19">
    <location>
        <begin position="360"/>
        <end position="646"/>
    </location>
</feature>
<name>A0AAE1TGM8_9FABA</name>
<dbReference type="Proteomes" id="UP001293593">
    <property type="component" value="Unassembled WGS sequence"/>
</dbReference>
<accession>A0AAE1TGM8</accession>
<evidence type="ECO:0000256" key="2">
    <source>
        <dbReference type="ARBA" id="ARBA00012513"/>
    </source>
</evidence>
<evidence type="ECO:0000256" key="17">
    <source>
        <dbReference type="SAM" id="Phobius"/>
    </source>
</evidence>
<feature type="region of interest" description="Disordered" evidence="16">
    <location>
        <begin position="667"/>
        <end position="686"/>
    </location>
</feature>
<dbReference type="GO" id="GO:0005886">
    <property type="term" value="C:plasma membrane"/>
    <property type="evidence" value="ECO:0007669"/>
    <property type="project" value="UniProtKB-ARBA"/>
</dbReference>
<dbReference type="EMBL" id="JAWXYG010000001">
    <property type="protein sequence ID" value="KAK4284166.1"/>
    <property type="molecule type" value="Genomic_DNA"/>
</dbReference>
<dbReference type="AlphaFoldDB" id="A0AAE1TGM8"/>
<dbReference type="InterPro" id="IPR011009">
    <property type="entry name" value="Kinase-like_dom_sf"/>
</dbReference>
<evidence type="ECO:0000256" key="6">
    <source>
        <dbReference type="ARBA" id="ARBA00022729"/>
    </source>
</evidence>
<dbReference type="PROSITE" id="PS00108">
    <property type="entry name" value="PROTEIN_KINASE_ST"/>
    <property type="match status" value="1"/>
</dbReference>
<evidence type="ECO:0000256" key="8">
    <source>
        <dbReference type="ARBA" id="ARBA00022777"/>
    </source>
</evidence>
<dbReference type="InterPro" id="IPR008271">
    <property type="entry name" value="Ser/Thr_kinase_AS"/>
</dbReference>
<dbReference type="PANTHER" id="PTHR46008">
    <property type="entry name" value="LEAF RUST 10 DISEASE-RESISTANCE LOCUS RECEPTOR-LIKE PROTEIN KINASE-LIKE 1.4"/>
    <property type="match status" value="1"/>
</dbReference>
<keyword evidence="6 18" id="KW-0732">Signal</keyword>
<dbReference type="Pfam" id="PF07714">
    <property type="entry name" value="PK_Tyr_Ser-Thr"/>
    <property type="match status" value="1"/>
</dbReference>
<comment type="catalytic activity">
    <reaction evidence="13">
        <text>L-threonyl-[protein] + ATP = O-phospho-L-threonyl-[protein] + ADP + H(+)</text>
        <dbReference type="Rhea" id="RHEA:46608"/>
        <dbReference type="Rhea" id="RHEA-COMP:11060"/>
        <dbReference type="Rhea" id="RHEA-COMP:11605"/>
        <dbReference type="ChEBI" id="CHEBI:15378"/>
        <dbReference type="ChEBI" id="CHEBI:30013"/>
        <dbReference type="ChEBI" id="CHEBI:30616"/>
        <dbReference type="ChEBI" id="CHEBI:61977"/>
        <dbReference type="ChEBI" id="CHEBI:456216"/>
        <dbReference type="EC" id="2.7.11.1"/>
    </reaction>
</comment>